<feature type="transmembrane region" description="Helical" evidence="1">
    <location>
        <begin position="125"/>
        <end position="145"/>
    </location>
</feature>
<keyword evidence="3" id="KW-1185">Reference proteome</keyword>
<reference evidence="2" key="1">
    <citation type="submission" date="2022-03" db="EMBL/GenBank/DDBJ databases">
        <title>Brevibacterium spongiae sp. nov., isolated from marine sponge.</title>
        <authorList>
            <person name="Li Z."/>
            <person name="Zhang M."/>
        </authorList>
    </citation>
    <scope>NUCLEOTIDE SEQUENCE</scope>
    <source>
        <strain evidence="2">WHS-Z9</strain>
    </source>
</reference>
<dbReference type="Proteomes" id="UP001064879">
    <property type="component" value="Chromosome"/>
</dbReference>
<dbReference type="InterPro" id="IPR013901">
    <property type="entry name" value="Anthrone_oxy"/>
</dbReference>
<evidence type="ECO:0000313" key="3">
    <source>
        <dbReference type="Proteomes" id="UP001064879"/>
    </source>
</evidence>
<dbReference type="Pfam" id="PF08592">
    <property type="entry name" value="Anthrone_oxy"/>
    <property type="match status" value="1"/>
</dbReference>
<keyword evidence="1" id="KW-0472">Membrane</keyword>
<evidence type="ECO:0000256" key="1">
    <source>
        <dbReference type="SAM" id="Phobius"/>
    </source>
</evidence>
<feature type="transmembrane region" description="Helical" evidence="1">
    <location>
        <begin position="75"/>
        <end position="97"/>
    </location>
</feature>
<keyword evidence="1" id="KW-1133">Transmembrane helix</keyword>
<proteinExistence type="predicted"/>
<sequence length="146" mass="15392">MDALALAAVLVTGFVGSAEFGSAVLVHPVIRRLKTNDQLIMEKGLLKTFGRVMPVGMTAAAVLAIIIAIDDPNAWLVSAAISLGIALVVTIIGNVPINARTGRITKEAAPEGFIAMRRRWDVFQIVRASLQLLGFVLVAVGVVGFS</sequence>
<gene>
    <name evidence="2" type="ORF">L1F31_12945</name>
</gene>
<dbReference type="EMBL" id="CP093443">
    <property type="protein sequence ID" value="UVI35019.1"/>
    <property type="molecule type" value="Genomic_DNA"/>
</dbReference>
<feature type="transmembrane region" description="Helical" evidence="1">
    <location>
        <begin position="51"/>
        <end position="69"/>
    </location>
</feature>
<evidence type="ECO:0000313" key="2">
    <source>
        <dbReference type="EMBL" id="UVI35019.1"/>
    </source>
</evidence>
<feature type="transmembrane region" description="Helical" evidence="1">
    <location>
        <begin position="6"/>
        <end position="30"/>
    </location>
</feature>
<name>A0ABY5SPL1_9MICO</name>
<organism evidence="2 3">
    <name type="scientific">Brevibacterium spongiae</name>
    <dbReference type="NCBI Taxonomy" id="2909672"/>
    <lineage>
        <taxon>Bacteria</taxon>
        <taxon>Bacillati</taxon>
        <taxon>Actinomycetota</taxon>
        <taxon>Actinomycetes</taxon>
        <taxon>Micrococcales</taxon>
        <taxon>Brevibacteriaceae</taxon>
        <taxon>Brevibacterium</taxon>
    </lineage>
</organism>
<protein>
    <submittedName>
        <fullName evidence="2">DUF1772 domain-containing protein</fullName>
    </submittedName>
</protein>
<keyword evidence="1" id="KW-0812">Transmembrane</keyword>
<dbReference type="RefSeq" id="WP_265417692.1">
    <property type="nucleotide sequence ID" value="NZ_CP093443.1"/>
</dbReference>
<accession>A0ABY5SPL1</accession>